<protein>
    <submittedName>
        <fullName evidence="1">(rape) hypothetical protein</fullName>
    </submittedName>
</protein>
<sequence>MEMHANGDLEPHMADLTDEMVVDMRKQYALDIYRNIVVPTYPVPGTPTTKN</sequence>
<proteinExistence type="predicted"/>
<evidence type="ECO:0000313" key="1">
    <source>
        <dbReference type="EMBL" id="CAF1950034.1"/>
    </source>
</evidence>
<accession>A0A816LFK3</accession>
<dbReference type="EMBL" id="HG994371">
    <property type="protein sequence ID" value="CAF1950034.1"/>
    <property type="molecule type" value="Genomic_DNA"/>
</dbReference>
<reference evidence="1" key="1">
    <citation type="submission" date="2021-01" db="EMBL/GenBank/DDBJ databases">
        <authorList>
            <consortium name="Genoscope - CEA"/>
            <person name="William W."/>
        </authorList>
    </citation>
    <scope>NUCLEOTIDE SEQUENCE</scope>
</reference>
<dbReference type="Proteomes" id="UP001295469">
    <property type="component" value="Chromosome C07"/>
</dbReference>
<organism evidence="1">
    <name type="scientific">Brassica napus</name>
    <name type="common">Rape</name>
    <dbReference type="NCBI Taxonomy" id="3708"/>
    <lineage>
        <taxon>Eukaryota</taxon>
        <taxon>Viridiplantae</taxon>
        <taxon>Streptophyta</taxon>
        <taxon>Embryophyta</taxon>
        <taxon>Tracheophyta</taxon>
        <taxon>Spermatophyta</taxon>
        <taxon>Magnoliopsida</taxon>
        <taxon>eudicotyledons</taxon>
        <taxon>Gunneridae</taxon>
        <taxon>Pentapetalae</taxon>
        <taxon>rosids</taxon>
        <taxon>malvids</taxon>
        <taxon>Brassicales</taxon>
        <taxon>Brassicaceae</taxon>
        <taxon>Brassiceae</taxon>
        <taxon>Brassica</taxon>
    </lineage>
</organism>
<gene>
    <name evidence="1" type="ORF">DARMORV10_C07P04370.1</name>
</gene>
<dbReference type="AlphaFoldDB" id="A0A816LFK3"/>
<name>A0A816LFK3_BRANA</name>